<dbReference type="RefSeq" id="XP_060673912.1">
    <property type="nucleotide sequence ID" value="XM_060817929.1"/>
</dbReference>
<dbReference type="InterPro" id="IPR043502">
    <property type="entry name" value="DNA/RNA_pol_sf"/>
</dbReference>
<dbReference type="InterPro" id="IPR021109">
    <property type="entry name" value="Peptidase_aspartic_dom_sf"/>
</dbReference>
<dbReference type="InterPro" id="IPR041577">
    <property type="entry name" value="RT_RNaseH_2"/>
</dbReference>
<feature type="domain" description="Reverse transcriptase/retrotransposon-derived protein RNase H-like" evidence="3">
    <location>
        <begin position="307"/>
        <end position="361"/>
    </location>
</feature>
<feature type="compositionally biased region" description="Acidic residues" evidence="1">
    <location>
        <begin position="13"/>
        <end position="23"/>
    </location>
</feature>
<evidence type="ECO:0000259" key="3">
    <source>
        <dbReference type="Pfam" id="PF17919"/>
    </source>
</evidence>
<proteinExistence type="predicted"/>
<gene>
    <name evidence="5" type="primary">LOC132804045</name>
</gene>
<organism evidence="4 5">
    <name type="scientific">Ziziphus jujuba</name>
    <name type="common">Chinese jujube</name>
    <name type="synonym">Ziziphus sativa</name>
    <dbReference type="NCBI Taxonomy" id="326968"/>
    <lineage>
        <taxon>Eukaryota</taxon>
        <taxon>Viridiplantae</taxon>
        <taxon>Streptophyta</taxon>
        <taxon>Embryophyta</taxon>
        <taxon>Tracheophyta</taxon>
        <taxon>Spermatophyta</taxon>
        <taxon>Magnoliopsida</taxon>
        <taxon>eudicotyledons</taxon>
        <taxon>Gunneridae</taxon>
        <taxon>Pentapetalae</taxon>
        <taxon>rosids</taxon>
        <taxon>fabids</taxon>
        <taxon>Rosales</taxon>
        <taxon>Rhamnaceae</taxon>
        <taxon>Paliureae</taxon>
        <taxon>Ziziphus</taxon>
    </lineage>
</organism>
<evidence type="ECO:0000259" key="2">
    <source>
        <dbReference type="Pfam" id="PF07727"/>
    </source>
</evidence>
<dbReference type="PANTHER" id="PTHR35046">
    <property type="entry name" value="ZINC KNUCKLE (CCHC-TYPE) FAMILY PROTEIN"/>
    <property type="match status" value="1"/>
</dbReference>
<dbReference type="Gene3D" id="2.40.70.10">
    <property type="entry name" value="Acid Proteases"/>
    <property type="match status" value="1"/>
</dbReference>
<dbReference type="Proteomes" id="UP001652623">
    <property type="component" value="Chromosome 6"/>
</dbReference>
<dbReference type="Gene3D" id="3.10.10.10">
    <property type="entry name" value="HIV Type 1 Reverse Transcriptase, subunit A, domain 1"/>
    <property type="match status" value="1"/>
</dbReference>
<dbReference type="Pfam" id="PF07727">
    <property type="entry name" value="RVT_2"/>
    <property type="match status" value="1"/>
</dbReference>
<reference evidence="5" key="1">
    <citation type="submission" date="2025-08" db="UniProtKB">
        <authorList>
            <consortium name="RefSeq"/>
        </authorList>
    </citation>
    <scope>IDENTIFICATION</scope>
    <source>
        <tissue evidence="5">Seedling</tissue>
    </source>
</reference>
<sequence>MVMRNGGIKSESENEEGEDEESELEKSECEYAKEGKSLVVRRSLYAQAKEEENDLRENIFHTRCQLQGRVCNLTIDGGSCTNVASEELVKKLKLKTTKHPCSYKLQWLNDCGEIKVTKQVKVLFTIGRYQDEVESDVVPIQDEKLDTNNTLPSVMVSLLQEYEDVFPEVPSGLPPLRGIEHQIDFISGVTIPNRPAYKTNPEEAKDLEKQVEELLAKGYIRESMSPCAIPVLLMLKKDGTWRMGVDCKAINKITVKYRYPIPRLDDMLDELHGFVVSSNGVKIDEPTPKSASEVRSFHGLASFYRSIGIGGVLMQDGRPIVYVSKKLGVVALNYPVYDKELYALYRTMESWQHYLWPKEFFIHTDHDFLRWHHLQTQGRLVVKGYAQQARVDYGEKFTPIARMKTITFILALLATKQCSVFYLDVKSTFLNSELQEQVYVKQPGGYVVQGHEDKVYKLPKALCGLKQAPRAWYGRTDGYLLEHDFRMSQNKPTLYMRIEGSMVVTYLYVDDLLVTDEDPRNVDKLRHELEEELEMSSLGFVN</sequence>
<feature type="domain" description="Reverse transcriptase Ty1/copia-type" evidence="2">
    <location>
        <begin position="372"/>
        <end position="540"/>
    </location>
</feature>
<evidence type="ECO:0000313" key="5">
    <source>
        <dbReference type="RefSeq" id="XP_060673912.1"/>
    </source>
</evidence>
<dbReference type="InterPro" id="IPR013103">
    <property type="entry name" value="RVT_2"/>
</dbReference>
<dbReference type="CDD" id="cd00303">
    <property type="entry name" value="retropepsin_like"/>
    <property type="match status" value="1"/>
</dbReference>
<dbReference type="InterPro" id="IPR043128">
    <property type="entry name" value="Rev_trsase/Diguanyl_cyclase"/>
</dbReference>
<name>A0ABM4AB00_ZIZJJ</name>
<dbReference type="Pfam" id="PF17919">
    <property type="entry name" value="RT_RNaseH_2"/>
    <property type="match status" value="1"/>
</dbReference>
<evidence type="ECO:0000256" key="1">
    <source>
        <dbReference type="SAM" id="MobiDB-lite"/>
    </source>
</evidence>
<dbReference type="SUPFAM" id="SSF56672">
    <property type="entry name" value="DNA/RNA polymerases"/>
    <property type="match status" value="2"/>
</dbReference>
<evidence type="ECO:0000313" key="4">
    <source>
        <dbReference type="Proteomes" id="UP001652623"/>
    </source>
</evidence>
<dbReference type="PANTHER" id="PTHR35046:SF9">
    <property type="entry name" value="RNA-DIRECTED DNA POLYMERASE"/>
    <property type="match status" value="1"/>
</dbReference>
<dbReference type="GeneID" id="132804045"/>
<dbReference type="Gene3D" id="3.30.70.270">
    <property type="match status" value="1"/>
</dbReference>
<protein>
    <submittedName>
        <fullName evidence="5">Uncharacterized protein LOC132804045</fullName>
    </submittedName>
</protein>
<feature type="region of interest" description="Disordered" evidence="1">
    <location>
        <begin position="1"/>
        <end position="29"/>
    </location>
</feature>
<accession>A0ABM4AB00</accession>
<keyword evidence="4" id="KW-1185">Reference proteome</keyword>